<evidence type="ECO:0000313" key="4">
    <source>
        <dbReference type="Proteomes" id="UP000194450"/>
    </source>
</evidence>
<evidence type="ECO:0000313" key="3">
    <source>
        <dbReference type="EMBL" id="SMQ80275.1"/>
    </source>
</evidence>
<evidence type="ECO:0000256" key="1">
    <source>
        <dbReference type="ARBA" id="ARBA00043985"/>
    </source>
</evidence>
<comment type="similarity">
    <text evidence="1">Belongs to the PspA/Vipp/IM30 family.</text>
</comment>
<sequence length="228" mass="25733">MTIFSRFSDIVQANVNSLLDKAEDPKKMVRLLVQEMDAALVTLRSEAAKHLAEQKRIERERKGLETAAANWQEKAEKAVSHDREDLARKALQQRQVSLQAISSLDKDLELAKEQIGKLSADISTLQDKVSHARQRQQQLEVRSSSASVRLQSKQLTTQQAVADSMAKYERYEARVEELEARVEAYDLGKNTGLAAEFEQIEHEDAVEQELQALYQRAKESSNNKPAAS</sequence>
<dbReference type="GO" id="GO:0005829">
    <property type="term" value="C:cytosol"/>
    <property type="evidence" value="ECO:0007669"/>
    <property type="project" value="TreeGrafter"/>
</dbReference>
<dbReference type="EMBL" id="FXWH01000003">
    <property type="protein sequence ID" value="SMQ80275.1"/>
    <property type="molecule type" value="Genomic_DNA"/>
</dbReference>
<feature type="coiled-coil region" evidence="2">
    <location>
        <begin position="101"/>
        <end position="223"/>
    </location>
</feature>
<dbReference type="InterPro" id="IPR007157">
    <property type="entry name" value="PspA_VIPP1"/>
</dbReference>
<proteinExistence type="inferred from homology"/>
<dbReference type="RefSeq" id="WP_086435197.1">
    <property type="nucleotide sequence ID" value="NZ_FXWH01000003.1"/>
</dbReference>
<dbReference type="OrthoDB" id="9779630at2"/>
<feature type="coiled-coil region" evidence="2">
    <location>
        <begin position="40"/>
        <end position="74"/>
    </location>
</feature>
<dbReference type="Pfam" id="PF04012">
    <property type="entry name" value="PspA_IM30"/>
    <property type="match status" value="1"/>
</dbReference>
<dbReference type="GO" id="GO:0009271">
    <property type="term" value="P:phage shock"/>
    <property type="evidence" value="ECO:0007669"/>
    <property type="project" value="TreeGrafter"/>
</dbReference>
<dbReference type="AlphaFoldDB" id="A0A1Y6FWQ6"/>
<accession>A0A1Y6FWQ6</accession>
<gene>
    <name evidence="3" type="ORF">SAMN06297229_2049</name>
</gene>
<dbReference type="PANTHER" id="PTHR31088:SF6">
    <property type="entry name" value="PHAGE SHOCK PROTEIN A"/>
    <property type="match status" value="1"/>
</dbReference>
<keyword evidence="4" id="KW-1185">Reference proteome</keyword>
<evidence type="ECO:0000256" key="2">
    <source>
        <dbReference type="SAM" id="Coils"/>
    </source>
</evidence>
<organism evidence="3 4">
    <name type="scientific">Pseudidiomarina planktonica</name>
    <dbReference type="NCBI Taxonomy" id="1323738"/>
    <lineage>
        <taxon>Bacteria</taxon>
        <taxon>Pseudomonadati</taxon>
        <taxon>Pseudomonadota</taxon>
        <taxon>Gammaproteobacteria</taxon>
        <taxon>Alteromonadales</taxon>
        <taxon>Idiomarinaceae</taxon>
        <taxon>Pseudidiomarina</taxon>
    </lineage>
</organism>
<dbReference type="PANTHER" id="PTHR31088">
    <property type="entry name" value="MEMBRANE-ASSOCIATED PROTEIN VIPP1, CHLOROPLASTIC"/>
    <property type="match status" value="1"/>
</dbReference>
<name>A0A1Y6FWQ6_9GAMM</name>
<keyword evidence="2" id="KW-0175">Coiled coil</keyword>
<dbReference type="Proteomes" id="UP000194450">
    <property type="component" value="Unassembled WGS sequence"/>
</dbReference>
<protein>
    <submittedName>
        <fullName evidence="3">Phage shock protein A (PspA) family protein</fullName>
    </submittedName>
</protein>
<reference evidence="4" key="1">
    <citation type="submission" date="2017-04" db="EMBL/GenBank/DDBJ databases">
        <authorList>
            <person name="Varghese N."/>
            <person name="Submissions S."/>
        </authorList>
    </citation>
    <scope>NUCLEOTIDE SEQUENCE [LARGE SCALE GENOMIC DNA]</scope>
</reference>